<protein>
    <recommendedName>
        <fullName evidence="3">non-specific serine/threonine protein kinase</fullName>
        <ecNumber evidence="3">2.7.11.1</ecNumber>
    </recommendedName>
</protein>
<gene>
    <name evidence="21" type="ORF">GDO54_008674</name>
</gene>
<keyword evidence="6" id="KW-0597">Phosphoprotein</keyword>
<keyword evidence="5 19" id="KW-0723">Serine/threonine-protein kinase</keyword>
<evidence type="ECO:0000256" key="18">
    <source>
        <dbReference type="PROSITE-ProRule" id="PRU10141"/>
    </source>
</evidence>
<dbReference type="Proteomes" id="UP001181693">
    <property type="component" value="Unassembled WGS sequence"/>
</dbReference>
<dbReference type="InterPro" id="IPR000719">
    <property type="entry name" value="Prot_kinase_dom"/>
</dbReference>
<keyword evidence="14" id="KW-0832">Ubl conjugation</keyword>
<evidence type="ECO:0000256" key="9">
    <source>
        <dbReference type="ARBA" id="ARBA00022741"/>
    </source>
</evidence>
<evidence type="ECO:0000256" key="4">
    <source>
        <dbReference type="ARBA" id="ARBA00022473"/>
    </source>
</evidence>
<keyword evidence="22" id="KW-1185">Reference proteome</keyword>
<evidence type="ECO:0000313" key="21">
    <source>
        <dbReference type="EMBL" id="DBA28287.1"/>
    </source>
</evidence>
<dbReference type="PANTHER" id="PTHR24346:SF102">
    <property type="entry name" value="TESTIS-SPECIFIC SERINE_THREONINE-PROTEIN KINASE 1"/>
    <property type="match status" value="1"/>
</dbReference>
<dbReference type="SUPFAM" id="SSF56112">
    <property type="entry name" value="Protein kinase-like (PK-like)"/>
    <property type="match status" value="1"/>
</dbReference>
<evidence type="ECO:0000256" key="17">
    <source>
        <dbReference type="ARBA" id="ARBA00048679"/>
    </source>
</evidence>
<keyword evidence="8" id="KW-0479">Metal-binding</keyword>
<dbReference type="GO" id="GO:0007283">
    <property type="term" value="P:spermatogenesis"/>
    <property type="evidence" value="ECO:0007669"/>
    <property type="project" value="UniProtKB-KW"/>
</dbReference>
<dbReference type="GO" id="GO:0005524">
    <property type="term" value="F:ATP binding"/>
    <property type="evidence" value="ECO:0007669"/>
    <property type="project" value="UniProtKB-UniRule"/>
</dbReference>
<feature type="binding site" evidence="18">
    <location>
        <position position="42"/>
    </location>
    <ligand>
        <name>ATP</name>
        <dbReference type="ChEBI" id="CHEBI:30616"/>
    </ligand>
</feature>
<comment type="caution">
    <text evidence="21">The sequence shown here is derived from an EMBL/GenBank/DDBJ whole genome shotgun (WGS) entry which is preliminary data.</text>
</comment>
<evidence type="ECO:0000256" key="11">
    <source>
        <dbReference type="ARBA" id="ARBA00022782"/>
    </source>
</evidence>
<evidence type="ECO:0000256" key="15">
    <source>
        <dbReference type="ARBA" id="ARBA00022871"/>
    </source>
</evidence>
<evidence type="ECO:0000256" key="16">
    <source>
        <dbReference type="ARBA" id="ARBA00047899"/>
    </source>
</evidence>
<evidence type="ECO:0000256" key="1">
    <source>
        <dbReference type="ARBA" id="ARBA00001946"/>
    </source>
</evidence>
<dbReference type="Gene3D" id="1.10.510.10">
    <property type="entry name" value="Transferase(Phosphotransferase) domain 1"/>
    <property type="match status" value="1"/>
</dbReference>
<dbReference type="GO" id="GO:0035556">
    <property type="term" value="P:intracellular signal transduction"/>
    <property type="evidence" value="ECO:0007669"/>
    <property type="project" value="TreeGrafter"/>
</dbReference>
<evidence type="ECO:0000256" key="6">
    <source>
        <dbReference type="ARBA" id="ARBA00022553"/>
    </source>
</evidence>
<keyword evidence="7" id="KW-0808">Transferase</keyword>
<evidence type="ECO:0000256" key="8">
    <source>
        <dbReference type="ARBA" id="ARBA00022723"/>
    </source>
</evidence>
<evidence type="ECO:0000256" key="7">
    <source>
        <dbReference type="ARBA" id="ARBA00022679"/>
    </source>
</evidence>
<dbReference type="AlphaFoldDB" id="A0AAV3ANS3"/>
<evidence type="ECO:0000256" key="13">
    <source>
        <dbReference type="ARBA" id="ARBA00022842"/>
    </source>
</evidence>
<dbReference type="PIRSF" id="PIRSF000654">
    <property type="entry name" value="Integrin-linked_kinase"/>
    <property type="match status" value="1"/>
</dbReference>
<dbReference type="FunFam" id="1.10.510.10:FF:000658">
    <property type="entry name" value="Protein CBG12184"/>
    <property type="match status" value="1"/>
</dbReference>
<dbReference type="GO" id="GO:0050321">
    <property type="term" value="F:tau-protein kinase activity"/>
    <property type="evidence" value="ECO:0007669"/>
    <property type="project" value="TreeGrafter"/>
</dbReference>
<keyword evidence="4" id="KW-0217">Developmental protein</keyword>
<dbReference type="InterPro" id="IPR017441">
    <property type="entry name" value="Protein_kinase_ATP_BS"/>
</dbReference>
<keyword evidence="13" id="KW-0460">Magnesium</keyword>
<dbReference type="Pfam" id="PF00069">
    <property type="entry name" value="Pkinase"/>
    <property type="match status" value="1"/>
</dbReference>
<keyword evidence="10" id="KW-0418">Kinase</keyword>
<dbReference type="InterPro" id="IPR008271">
    <property type="entry name" value="Ser/Thr_kinase_AS"/>
</dbReference>
<proteinExistence type="inferred from homology"/>
<comment type="catalytic activity">
    <reaction evidence="17">
        <text>L-seryl-[protein] + ATP = O-phospho-L-seryl-[protein] + ADP + H(+)</text>
        <dbReference type="Rhea" id="RHEA:17989"/>
        <dbReference type="Rhea" id="RHEA-COMP:9863"/>
        <dbReference type="Rhea" id="RHEA-COMP:11604"/>
        <dbReference type="ChEBI" id="CHEBI:15378"/>
        <dbReference type="ChEBI" id="CHEBI:29999"/>
        <dbReference type="ChEBI" id="CHEBI:30616"/>
        <dbReference type="ChEBI" id="CHEBI:83421"/>
        <dbReference type="ChEBI" id="CHEBI:456216"/>
        <dbReference type="EC" id="2.7.11.1"/>
    </reaction>
</comment>
<keyword evidence="11" id="KW-0221">Differentiation</keyword>
<dbReference type="GO" id="GO:0005737">
    <property type="term" value="C:cytoplasm"/>
    <property type="evidence" value="ECO:0007669"/>
    <property type="project" value="TreeGrafter"/>
</dbReference>
<evidence type="ECO:0000256" key="14">
    <source>
        <dbReference type="ARBA" id="ARBA00022843"/>
    </source>
</evidence>
<dbReference type="SMART" id="SM00220">
    <property type="entry name" value="S_TKc"/>
    <property type="match status" value="1"/>
</dbReference>
<evidence type="ECO:0000259" key="20">
    <source>
        <dbReference type="PROSITE" id="PS50011"/>
    </source>
</evidence>
<evidence type="ECO:0000256" key="12">
    <source>
        <dbReference type="ARBA" id="ARBA00022840"/>
    </source>
</evidence>
<dbReference type="EC" id="2.7.11.1" evidence="3"/>
<evidence type="ECO:0000256" key="3">
    <source>
        <dbReference type="ARBA" id="ARBA00012513"/>
    </source>
</evidence>
<feature type="domain" description="Protein kinase" evidence="20">
    <location>
        <begin position="13"/>
        <end position="266"/>
    </location>
</feature>
<organism evidence="21 22">
    <name type="scientific">Pyxicephalus adspersus</name>
    <name type="common">African bullfrog</name>
    <dbReference type="NCBI Taxonomy" id="30357"/>
    <lineage>
        <taxon>Eukaryota</taxon>
        <taxon>Metazoa</taxon>
        <taxon>Chordata</taxon>
        <taxon>Craniata</taxon>
        <taxon>Vertebrata</taxon>
        <taxon>Euteleostomi</taxon>
        <taxon>Amphibia</taxon>
        <taxon>Batrachia</taxon>
        <taxon>Anura</taxon>
        <taxon>Neobatrachia</taxon>
        <taxon>Ranoidea</taxon>
        <taxon>Pyxicephalidae</taxon>
        <taxon>Pyxicephalinae</taxon>
        <taxon>Pyxicephalus</taxon>
    </lineage>
</organism>
<comment type="cofactor">
    <cofactor evidence="1">
        <name>Mg(2+)</name>
        <dbReference type="ChEBI" id="CHEBI:18420"/>
    </cofactor>
</comment>
<name>A0AAV3ANS3_PYXAD</name>
<keyword evidence="12 18" id="KW-0067">ATP-binding</keyword>
<dbReference type="PROSITE" id="PS50011">
    <property type="entry name" value="PROTEIN_KINASE_DOM"/>
    <property type="match status" value="1"/>
</dbReference>
<evidence type="ECO:0000256" key="10">
    <source>
        <dbReference type="ARBA" id="ARBA00022777"/>
    </source>
</evidence>
<dbReference type="GO" id="GO:0030154">
    <property type="term" value="P:cell differentiation"/>
    <property type="evidence" value="ECO:0007669"/>
    <property type="project" value="UniProtKB-KW"/>
</dbReference>
<keyword evidence="9 18" id="KW-0547">Nucleotide-binding</keyword>
<accession>A0AAV3ANS3</accession>
<sequence>MCPVNQLLKNLGYDVVRTIGEGAFSKVKMATSEKYQRDVAIKVLDRRRTPEMYSTKFLPRELEILRTVKHPNIIAPYEFIDVSNGLHFIVMELCFTDLLTIIQDEGRLTDTKAKCLFQQIVSAVNYLHQHHIVHRDLKCENILLTKDDKVKITDFNLGKLLNSTDLCTTYCGSMAYASPEVLQGNPYDPKKSDIWSIGVILFVMVSGTFPFDDHNITALPKLQEKGAAFPKDLTLNENCKSLVKTLLHYCPHHRPDIGAVVEHSWLKGSLNQPE</sequence>
<evidence type="ECO:0000256" key="2">
    <source>
        <dbReference type="ARBA" id="ARBA00006692"/>
    </source>
</evidence>
<dbReference type="PROSITE" id="PS00107">
    <property type="entry name" value="PROTEIN_KINASE_ATP"/>
    <property type="match status" value="1"/>
</dbReference>
<dbReference type="EMBL" id="DYDO01000003">
    <property type="protein sequence ID" value="DBA28287.1"/>
    <property type="molecule type" value="Genomic_DNA"/>
</dbReference>
<dbReference type="GO" id="GO:0000287">
    <property type="term" value="F:magnesium ion binding"/>
    <property type="evidence" value="ECO:0007669"/>
    <property type="project" value="UniProtKB-ARBA"/>
</dbReference>
<dbReference type="InterPro" id="IPR011009">
    <property type="entry name" value="Kinase-like_dom_sf"/>
</dbReference>
<dbReference type="PANTHER" id="PTHR24346">
    <property type="entry name" value="MAP/MICROTUBULE AFFINITY-REGULATING KINASE"/>
    <property type="match status" value="1"/>
</dbReference>
<evidence type="ECO:0000256" key="5">
    <source>
        <dbReference type="ARBA" id="ARBA00022527"/>
    </source>
</evidence>
<comment type="similarity">
    <text evidence="2">Belongs to the protein kinase superfamily. CAMK Ser/Thr protein kinase family.</text>
</comment>
<comment type="catalytic activity">
    <reaction evidence="16">
        <text>L-threonyl-[protein] + ATP = O-phospho-L-threonyl-[protein] + ADP + H(+)</text>
        <dbReference type="Rhea" id="RHEA:46608"/>
        <dbReference type="Rhea" id="RHEA-COMP:11060"/>
        <dbReference type="Rhea" id="RHEA-COMP:11605"/>
        <dbReference type="ChEBI" id="CHEBI:15378"/>
        <dbReference type="ChEBI" id="CHEBI:30013"/>
        <dbReference type="ChEBI" id="CHEBI:30616"/>
        <dbReference type="ChEBI" id="CHEBI:61977"/>
        <dbReference type="ChEBI" id="CHEBI:456216"/>
        <dbReference type="EC" id="2.7.11.1"/>
    </reaction>
</comment>
<evidence type="ECO:0000313" key="22">
    <source>
        <dbReference type="Proteomes" id="UP001181693"/>
    </source>
</evidence>
<reference evidence="21" key="1">
    <citation type="thesis" date="2020" institute="ProQuest LLC" country="789 East Eisenhower Parkway, Ann Arbor, MI, USA">
        <title>Comparative Genomics and Chromosome Evolution.</title>
        <authorList>
            <person name="Mudd A.B."/>
        </authorList>
    </citation>
    <scope>NUCLEOTIDE SEQUENCE</scope>
    <source>
        <strain evidence="21">1538</strain>
        <tissue evidence="21">Blood</tissue>
    </source>
</reference>
<evidence type="ECO:0000256" key="19">
    <source>
        <dbReference type="RuleBase" id="RU000304"/>
    </source>
</evidence>
<dbReference type="GO" id="GO:0000226">
    <property type="term" value="P:microtubule cytoskeleton organization"/>
    <property type="evidence" value="ECO:0007669"/>
    <property type="project" value="TreeGrafter"/>
</dbReference>
<keyword evidence="15" id="KW-0744">Spermatogenesis</keyword>
<dbReference type="PROSITE" id="PS00108">
    <property type="entry name" value="PROTEIN_KINASE_ST"/>
    <property type="match status" value="1"/>
</dbReference>